<proteinExistence type="predicted"/>
<accession>A0A5E4QCF5</accession>
<gene>
    <name evidence="2" type="ORF">LSINAPIS_LOCUS7137</name>
</gene>
<feature type="region of interest" description="Disordered" evidence="1">
    <location>
        <begin position="1"/>
        <end position="35"/>
    </location>
</feature>
<dbReference type="AlphaFoldDB" id="A0A5E4QCF5"/>
<protein>
    <submittedName>
        <fullName evidence="2">Uncharacterized protein</fullName>
    </submittedName>
</protein>
<sequence>MMSTAFHGVLMLSQQQRAPGRQHPERQVEWDEEGEGVGRCKDRIELKSEQGHGEDKIQYINTTSQNHFYFNSFIELKNKNDR</sequence>
<evidence type="ECO:0000313" key="3">
    <source>
        <dbReference type="Proteomes" id="UP000324832"/>
    </source>
</evidence>
<dbReference type="Proteomes" id="UP000324832">
    <property type="component" value="Unassembled WGS sequence"/>
</dbReference>
<keyword evidence="3" id="KW-1185">Reference proteome</keyword>
<reference evidence="2 3" key="1">
    <citation type="submission" date="2017-07" db="EMBL/GenBank/DDBJ databases">
        <authorList>
            <person name="Talla V."/>
            <person name="Backstrom N."/>
        </authorList>
    </citation>
    <scope>NUCLEOTIDE SEQUENCE [LARGE SCALE GENOMIC DNA]</scope>
</reference>
<evidence type="ECO:0000313" key="2">
    <source>
        <dbReference type="EMBL" id="VVC95416.1"/>
    </source>
</evidence>
<evidence type="ECO:0000256" key="1">
    <source>
        <dbReference type="SAM" id="MobiDB-lite"/>
    </source>
</evidence>
<organism evidence="2 3">
    <name type="scientific">Leptidea sinapis</name>
    <dbReference type="NCBI Taxonomy" id="189913"/>
    <lineage>
        <taxon>Eukaryota</taxon>
        <taxon>Metazoa</taxon>
        <taxon>Ecdysozoa</taxon>
        <taxon>Arthropoda</taxon>
        <taxon>Hexapoda</taxon>
        <taxon>Insecta</taxon>
        <taxon>Pterygota</taxon>
        <taxon>Neoptera</taxon>
        <taxon>Endopterygota</taxon>
        <taxon>Lepidoptera</taxon>
        <taxon>Glossata</taxon>
        <taxon>Ditrysia</taxon>
        <taxon>Papilionoidea</taxon>
        <taxon>Pieridae</taxon>
        <taxon>Dismorphiinae</taxon>
        <taxon>Leptidea</taxon>
    </lineage>
</organism>
<dbReference type="EMBL" id="FZQP02002315">
    <property type="protein sequence ID" value="VVC95416.1"/>
    <property type="molecule type" value="Genomic_DNA"/>
</dbReference>
<name>A0A5E4QCF5_9NEOP</name>